<gene>
    <name evidence="2" type="ORF">R5W23_002808</name>
</gene>
<evidence type="ECO:0000313" key="2">
    <source>
        <dbReference type="EMBL" id="MDY3561530.1"/>
    </source>
</evidence>
<keyword evidence="1" id="KW-0812">Transmembrane</keyword>
<comment type="caution">
    <text evidence="2">The sequence shown here is derived from an EMBL/GenBank/DDBJ whole genome shotgun (WGS) entry which is preliminary data.</text>
</comment>
<name>A0ABU5F2G4_9BACT</name>
<evidence type="ECO:0000256" key="1">
    <source>
        <dbReference type="SAM" id="Phobius"/>
    </source>
</evidence>
<keyword evidence="3" id="KW-1185">Reference proteome</keyword>
<protein>
    <submittedName>
        <fullName evidence="2">SHOCT domain-containing protein</fullName>
    </submittedName>
</protein>
<keyword evidence="1" id="KW-1133">Transmembrane helix</keyword>
<feature type="transmembrane region" description="Helical" evidence="1">
    <location>
        <begin position="93"/>
        <end position="113"/>
    </location>
</feature>
<accession>A0ABU5F2G4</accession>
<dbReference type="Proteomes" id="UP001272242">
    <property type="component" value="Unassembled WGS sequence"/>
</dbReference>
<sequence>MSIADELKKLEGLRWNGTLTESEFAQAKAAILAQLTPVPESGAADEKLGEHLAAVRYQNELERIDREWEQEREQYMTTGKDGSRHVPTAGDGLVTASFTGVFGALWTILAFSIMDFESNFGPPLVIRIVFPLFGAVFAAFGIWAGIQTAQKAEAYTQAHAAYQRRRAALNPDSFR</sequence>
<dbReference type="RefSeq" id="WP_261185706.1">
    <property type="nucleotide sequence ID" value="NZ_JAXBLV010000196.1"/>
</dbReference>
<keyword evidence="1" id="KW-0472">Membrane</keyword>
<dbReference type="EMBL" id="JAXBLV010000196">
    <property type="protein sequence ID" value="MDY3561530.1"/>
    <property type="molecule type" value="Genomic_DNA"/>
</dbReference>
<organism evidence="2 3">
    <name type="scientific">Gemmata algarum</name>
    <dbReference type="NCBI Taxonomy" id="2975278"/>
    <lineage>
        <taxon>Bacteria</taxon>
        <taxon>Pseudomonadati</taxon>
        <taxon>Planctomycetota</taxon>
        <taxon>Planctomycetia</taxon>
        <taxon>Gemmatales</taxon>
        <taxon>Gemmataceae</taxon>
        <taxon>Gemmata</taxon>
    </lineage>
</organism>
<evidence type="ECO:0000313" key="3">
    <source>
        <dbReference type="Proteomes" id="UP001272242"/>
    </source>
</evidence>
<proteinExistence type="predicted"/>
<reference evidence="3" key="1">
    <citation type="journal article" date="2023" name="Mar. Drugs">
        <title>Gemmata algarum, a Novel Planctomycete Isolated from an Algal Mat, Displays Antimicrobial Activity.</title>
        <authorList>
            <person name="Kumar G."/>
            <person name="Kallscheuer N."/>
            <person name="Kashif M."/>
            <person name="Ahamad S."/>
            <person name="Jagadeeshwari U."/>
            <person name="Pannikurungottu S."/>
            <person name="Haufschild T."/>
            <person name="Kabuu M."/>
            <person name="Sasikala C."/>
            <person name="Jogler C."/>
            <person name="Ramana C."/>
        </authorList>
    </citation>
    <scope>NUCLEOTIDE SEQUENCE [LARGE SCALE GENOMIC DNA]</scope>
    <source>
        <strain evidence="3">JC673</strain>
    </source>
</reference>
<feature type="transmembrane region" description="Helical" evidence="1">
    <location>
        <begin position="125"/>
        <end position="146"/>
    </location>
</feature>